<evidence type="ECO:0000259" key="1">
    <source>
        <dbReference type="Pfam" id="PF13953"/>
    </source>
</evidence>
<dbReference type="InterPro" id="IPR000015">
    <property type="entry name" value="Fimb_usher"/>
</dbReference>
<dbReference type="PANTHER" id="PTHR30451">
    <property type="entry name" value="OUTER MEMBRANE USHER PROTEIN"/>
    <property type="match status" value="1"/>
</dbReference>
<organism evidence="2 3">
    <name type="scientific">Paraburkholderia edwinii</name>
    <dbReference type="NCBI Taxonomy" id="2861782"/>
    <lineage>
        <taxon>Bacteria</taxon>
        <taxon>Pseudomonadati</taxon>
        <taxon>Pseudomonadota</taxon>
        <taxon>Betaproteobacteria</taxon>
        <taxon>Burkholderiales</taxon>
        <taxon>Burkholderiaceae</taxon>
        <taxon>Paraburkholderia</taxon>
    </lineage>
</organism>
<dbReference type="InterPro" id="IPR025949">
    <property type="entry name" value="PapC-like_C"/>
</dbReference>
<proteinExistence type="predicted"/>
<dbReference type="Pfam" id="PF00577">
    <property type="entry name" value="Usher"/>
    <property type="match status" value="2"/>
</dbReference>
<gene>
    <name evidence="2" type="ORF">KZJ38_12300</name>
</gene>
<accession>A0ABX8UEZ0</accession>
<dbReference type="InterPro" id="IPR042186">
    <property type="entry name" value="FimD_plug_dom"/>
</dbReference>
<sequence>MRLPEMTTVILALAVAPSCAGAAGPTLLLALQVNGYATGKIGEFSLLDGALAARRGELRDLGFRVPEAAPSTPGASSDGLVALSSLSGMSWRLDEASQTLYVTSDDEQLLPTLLGVSGQNASALPVESSTGATLNYDVSTSTVRGQSSANGELDLRVFSPRGIASSGLLAYAGSGSASPVRLDSTYTYSDADTLRRYRVGDFVTGSLNWTRAVRLGGVQIETDFAMRPDLITFPLPSLAGSAAVPSTVDVLVNGNRTISQQVGMGPFAISQLPVVTGAGTISMTLTNALGQQVTETLPFYASATLLEPGLQNFSIQAGAVRRNWGTVSNDYGSFAATATYRRGLSSTVTVEASAEGAAQLFMGGAGIVASIGNFAVFNAAAAVSTSAAGTGSQFSIGIQRQDRVFGFGASVTVASTNFVDVAALNGSPTPRLELIASTGASLGRLGSVGLAYAGIDLNATPGPVRVYVPAGTVLNGDSTSQGGVVSFQPARRSHILSASYTAPIRDVSLYLTGYHDFTASNSSGVMIGLTIPLGKRSSVSASAGSGSGSSYAQVQAQQSPVTIGDWGYQVYGSRATDADHEFAQVRYKSPWTMLSAGVDRTAQDTLLRLETQGAISVVGGGVFASNTINDSFGIVDTGGVGRVRVLDENLDAGRTDSSGRLLVPDLRSYAVNHLAIDPADLPPDVSLDSATRNVRPQDRSAVVVKFAVRASRGALVRLVDEAGAPVAPGSVVTLRATRSKAPVGYDGDTYIEGLDAHNEVGVEQPGGQRCTATFDYQPAPGDIPTIGPVVCHEQTR</sequence>
<dbReference type="Pfam" id="PF13953">
    <property type="entry name" value="PapC_C"/>
    <property type="match status" value="1"/>
</dbReference>
<protein>
    <submittedName>
        <fullName evidence="2">Fimbria/pilus outer membrane usher protein</fullName>
    </submittedName>
</protein>
<dbReference type="PANTHER" id="PTHR30451:SF5">
    <property type="entry name" value="SLR0019 PROTEIN"/>
    <property type="match status" value="1"/>
</dbReference>
<evidence type="ECO:0000313" key="3">
    <source>
        <dbReference type="Proteomes" id="UP000826462"/>
    </source>
</evidence>
<keyword evidence="3" id="KW-1185">Reference proteome</keyword>
<evidence type="ECO:0000313" key="2">
    <source>
        <dbReference type="EMBL" id="QYD67173.1"/>
    </source>
</evidence>
<name>A0ABX8UEZ0_9BURK</name>
<dbReference type="Proteomes" id="UP000826462">
    <property type="component" value="Chromosome 1"/>
</dbReference>
<dbReference type="RefSeq" id="WP_219796167.1">
    <property type="nucleotide sequence ID" value="NZ_CP080095.1"/>
</dbReference>
<dbReference type="Gene3D" id="2.60.40.2610">
    <property type="entry name" value="Outer membrane usher protein FimD, plug domain"/>
    <property type="match status" value="1"/>
</dbReference>
<reference evidence="2 3" key="1">
    <citation type="submission" date="2021-07" db="EMBL/GenBank/DDBJ databases">
        <title>Paraburkholderia edwinii protects Aspergillus sp. from phenazines by acting as a toxin sponge.</title>
        <authorList>
            <person name="Dahlstrom K.M."/>
            <person name="Newman D.K."/>
        </authorList>
    </citation>
    <scope>NUCLEOTIDE SEQUENCE [LARGE SCALE GENOMIC DNA]</scope>
    <source>
        <strain evidence="2 3">Pe01</strain>
    </source>
</reference>
<feature type="domain" description="PapC-like C-terminal" evidence="1">
    <location>
        <begin position="715"/>
        <end position="777"/>
    </location>
</feature>
<dbReference type="EMBL" id="CP080095">
    <property type="protein sequence ID" value="QYD67173.1"/>
    <property type="molecule type" value="Genomic_DNA"/>
</dbReference>
<dbReference type="Gene3D" id="2.60.40.3110">
    <property type="match status" value="1"/>
</dbReference>